<protein>
    <submittedName>
        <fullName evidence="2">Putative phosphosugar-binding protein</fullName>
    </submittedName>
</protein>
<dbReference type="InterPro" id="IPR046348">
    <property type="entry name" value="SIS_dom_sf"/>
</dbReference>
<dbReference type="PANTHER" id="PTHR30390">
    <property type="entry name" value="SEDOHEPTULOSE 7-PHOSPHATE ISOMERASE / DNAA INITIATOR-ASSOCIATING FACTOR FOR REPLICATION INITIATION"/>
    <property type="match status" value="1"/>
</dbReference>
<dbReference type="SUPFAM" id="SSF53697">
    <property type="entry name" value="SIS domain"/>
    <property type="match status" value="1"/>
</dbReference>
<gene>
    <name evidence="2" type="ORF">HNR05_000170</name>
</gene>
<evidence type="ECO:0000313" key="3">
    <source>
        <dbReference type="Proteomes" id="UP000537260"/>
    </source>
</evidence>
<dbReference type="RefSeq" id="WP_179577296.1">
    <property type="nucleotide sequence ID" value="NZ_JACCFM010000001.1"/>
</dbReference>
<evidence type="ECO:0000259" key="1">
    <source>
        <dbReference type="PROSITE" id="PS51464"/>
    </source>
</evidence>
<organism evidence="2 3">
    <name type="scientific">Glaciibacter psychrotolerans</name>
    <dbReference type="NCBI Taxonomy" id="670054"/>
    <lineage>
        <taxon>Bacteria</taxon>
        <taxon>Bacillati</taxon>
        <taxon>Actinomycetota</taxon>
        <taxon>Actinomycetes</taxon>
        <taxon>Micrococcales</taxon>
        <taxon>Microbacteriaceae</taxon>
        <taxon>Glaciibacter</taxon>
    </lineage>
</organism>
<dbReference type="GO" id="GO:1901135">
    <property type="term" value="P:carbohydrate derivative metabolic process"/>
    <property type="evidence" value="ECO:0007669"/>
    <property type="project" value="InterPro"/>
</dbReference>
<dbReference type="InterPro" id="IPR050099">
    <property type="entry name" value="SIS_GmhA/DiaA_subfam"/>
</dbReference>
<reference evidence="2 3" key="1">
    <citation type="submission" date="2020-07" db="EMBL/GenBank/DDBJ databases">
        <title>Sequencing the genomes of 1000 actinobacteria strains.</title>
        <authorList>
            <person name="Klenk H.-P."/>
        </authorList>
    </citation>
    <scope>NUCLEOTIDE SEQUENCE [LARGE SCALE GENOMIC DNA]</scope>
    <source>
        <strain evidence="2 3">LI1</strain>
    </source>
</reference>
<proteinExistence type="predicted"/>
<comment type="caution">
    <text evidence="2">The sequence shown here is derived from an EMBL/GenBank/DDBJ whole genome shotgun (WGS) entry which is preliminary data.</text>
</comment>
<dbReference type="EMBL" id="JACCFM010000001">
    <property type="protein sequence ID" value="NYJ18379.1"/>
    <property type="molecule type" value="Genomic_DNA"/>
</dbReference>
<dbReference type="GO" id="GO:0097367">
    <property type="term" value="F:carbohydrate derivative binding"/>
    <property type="evidence" value="ECO:0007669"/>
    <property type="project" value="InterPro"/>
</dbReference>
<dbReference type="PROSITE" id="PS51464">
    <property type="entry name" value="SIS"/>
    <property type="match status" value="1"/>
</dbReference>
<dbReference type="Gene3D" id="3.40.50.10490">
    <property type="entry name" value="Glucose-6-phosphate isomerase like protein, domain 1"/>
    <property type="match status" value="1"/>
</dbReference>
<evidence type="ECO:0000313" key="2">
    <source>
        <dbReference type="EMBL" id="NYJ18379.1"/>
    </source>
</evidence>
<dbReference type="InterPro" id="IPR001347">
    <property type="entry name" value="SIS_dom"/>
</dbReference>
<accession>A0A7Z0J505</accession>
<dbReference type="Proteomes" id="UP000537260">
    <property type="component" value="Unassembled WGS sequence"/>
</dbReference>
<feature type="domain" description="SIS" evidence="1">
    <location>
        <begin position="38"/>
        <end position="219"/>
    </location>
</feature>
<name>A0A7Z0J505_9MICO</name>
<dbReference type="PANTHER" id="PTHR30390:SF7">
    <property type="entry name" value="PHOSPHOHEPTOSE ISOMERASE"/>
    <property type="match status" value="1"/>
</dbReference>
<dbReference type="Pfam" id="PF13580">
    <property type="entry name" value="SIS_2"/>
    <property type="match status" value="1"/>
</dbReference>
<keyword evidence="3" id="KW-1185">Reference proteome</keyword>
<dbReference type="CDD" id="cd05013">
    <property type="entry name" value="SIS_RpiR"/>
    <property type="match status" value="1"/>
</dbReference>
<sequence length="246" mass="25683">MNTVPESAGMRYLELAQGLITRLCESQWPQISAAAHLVADTVAARHTVHVFGTGHSHMLAEELFYRAGGLVRVSPILFDGLMLHSSAPLSTSLERLSGLADALLLDHPIVPGDVLIVASNSGSNAVSSELVQRVTQGGVSVIAVTSLQHSTSVQARSNQQPRLHELADIVIDNGGCVGDAAVSIRGFDTRVAPTSTVVGAAILNAMVAEAVQLMVERGVVPEVYSSSNTAGGDAANSRYIGQGVLR</sequence>
<dbReference type="NCBIfam" id="NF002805">
    <property type="entry name" value="PRK02947.1"/>
    <property type="match status" value="1"/>
</dbReference>
<dbReference type="InterPro" id="IPR035472">
    <property type="entry name" value="RpiR-like_SIS"/>
</dbReference>
<dbReference type="AlphaFoldDB" id="A0A7Z0J505"/>